<feature type="non-terminal residue" evidence="1">
    <location>
        <position position="1"/>
    </location>
</feature>
<sequence>DSKFQHIRKQITDLNIIDNENRIRIPCKNYTKNVYGVTLIFFENFKDLTIEPLSINNHLPLSLKDSSPSTFFSSALTKLCLNVVNFDHCLALLDGRLRQLVTFIVQIDSISCYMPLMSYNMIRL</sequence>
<organism evidence="1 2">
    <name type="scientific">Rotaria magnacalcarata</name>
    <dbReference type="NCBI Taxonomy" id="392030"/>
    <lineage>
        <taxon>Eukaryota</taxon>
        <taxon>Metazoa</taxon>
        <taxon>Spiralia</taxon>
        <taxon>Gnathifera</taxon>
        <taxon>Rotifera</taxon>
        <taxon>Eurotatoria</taxon>
        <taxon>Bdelloidea</taxon>
        <taxon>Philodinida</taxon>
        <taxon>Philodinidae</taxon>
        <taxon>Rotaria</taxon>
    </lineage>
</organism>
<proteinExistence type="predicted"/>
<evidence type="ECO:0000313" key="2">
    <source>
        <dbReference type="Proteomes" id="UP000676336"/>
    </source>
</evidence>
<comment type="caution">
    <text evidence="1">The sequence shown here is derived from an EMBL/GenBank/DDBJ whole genome shotgun (WGS) entry which is preliminary data.</text>
</comment>
<accession>A0A8S3D477</accession>
<dbReference type="AlphaFoldDB" id="A0A8S3D477"/>
<dbReference type="EMBL" id="CAJOBI010196307">
    <property type="protein sequence ID" value="CAF4977378.1"/>
    <property type="molecule type" value="Genomic_DNA"/>
</dbReference>
<reference evidence="1" key="1">
    <citation type="submission" date="2021-02" db="EMBL/GenBank/DDBJ databases">
        <authorList>
            <person name="Nowell W R."/>
        </authorList>
    </citation>
    <scope>NUCLEOTIDE SEQUENCE</scope>
</reference>
<dbReference type="Proteomes" id="UP000676336">
    <property type="component" value="Unassembled WGS sequence"/>
</dbReference>
<protein>
    <submittedName>
        <fullName evidence="1">Uncharacterized protein</fullName>
    </submittedName>
</protein>
<evidence type="ECO:0000313" key="1">
    <source>
        <dbReference type="EMBL" id="CAF4977378.1"/>
    </source>
</evidence>
<name>A0A8S3D477_9BILA</name>
<gene>
    <name evidence="1" type="ORF">SMN809_LOCUS55514</name>
</gene>